<dbReference type="InterPro" id="IPR036415">
    <property type="entry name" value="Lamin_tail_dom_sf"/>
</dbReference>
<protein>
    <submittedName>
        <fullName evidence="2">Lamin tail domain-containing protein</fullName>
    </submittedName>
</protein>
<dbReference type="EMBL" id="VBOZ01000034">
    <property type="protein sequence ID" value="TMQ62981.1"/>
    <property type="molecule type" value="Genomic_DNA"/>
</dbReference>
<comment type="caution">
    <text evidence="2">The sequence shown here is derived from an EMBL/GenBank/DDBJ whole genome shotgun (WGS) entry which is preliminary data.</text>
</comment>
<evidence type="ECO:0000313" key="3">
    <source>
        <dbReference type="Proteomes" id="UP000317691"/>
    </source>
</evidence>
<gene>
    <name evidence="2" type="ORF">E6K79_11245</name>
</gene>
<proteinExistence type="predicted"/>
<organism evidence="2 3">
    <name type="scientific">Eiseniibacteriota bacterium</name>
    <dbReference type="NCBI Taxonomy" id="2212470"/>
    <lineage>
        <taxon>Bacteria</taxon>
        <taxon>Candidatus Eiseniibacteriota</taxon>
    </lineage>
</organism>
<dbReference type="InterPro" id="IPR001322">
    <property type="entry name" value="Lamin_tail_dom"/>
</dbReference>
<sequence length="217" mass="23015">MGRSWEIVVWLLVFAAAAAVVIGIVRSEAAVTADDLRLSEILAGPARDWDGDGVFDSRKDEWLELQNYGAAAVDLSAYRVSDADSTIRFAFSGSLAPGAVVLVTGRQAEDWQRSVGRTVSGLSLNNAGDTVILFRIDATDTTAVDTKTYNSIEGASDRSTGRFGAGGTVWTLFDGLNKYTGSGQPRGTGCLPTPASENGCPTPVSTTTWGKIKARFR</sequence>
<evidence type="ECO:0000259" key="1">
    <source>
        <dbReference type="PROSITE" id="PS51841"/>
    </source>
</evidence>
<dbReference type="Proteomes" id="UP000317691">
    <property type="component" value="Unassembled WGS sequence"/>
</dbReference>
<dbReference type="PROSITE" id="PS51841">
    <property type="entry name" value="LTD"/>
    <property type="match status" value="1"/>
</dbReference>
<evidence type="ECO:0000313" key="2">
    <source>
        <dbReference type="EMBL" id="TMQ62981.1"/>
    </source>
</evidence>
<accession>A0A538THB0</accession>
<feature type="domain" description="LTD" evidence="1">
    <location>
        <begin position="25"/>
        <end position="151"/>
    </location>
</feature>
<reference evidence="2 3" key="1">
    <citation type="journal article" date="2019" name="Nat. Microbiol.">
        <title>Mediterranean grassland soil C-N compound turnover is dependent on rainfall and depth, and is mediated by genomically divergent microorganisms.</title>
        <authorList>
            <person name="Diamond S."/>
            <person name="Andeer P.F."/>
            <person name="Li Z."/>
            <person name="Crits-Christoph A."/>
            <person name="Burstein D."/>
            <person name="Anantharaman K."/>
            <person name="Lane K.R."/>
            <person name="Thomas B.C."/>
            <person name="Pan C."/>
            <person name="Northen T.R."/>
            <person name="Banfield J.F."/>
        </authorList>
    </citation>
    <scope>NUCLEOTIDE SEQUENCE [LARGE SCALE GENOMIC DNA]</scope>
    <source>
        <strain evidence="2">WS_9</strain>
    </source>
</reference>
<name>A0A538THB0_UNCEI</name>
<dbReference type="Pfam" id="PF00932">
    <property type="entry name" value="LTD"/>
    <property type="match status" value="1"/>
</dbReference>
<dbReference type="SUPFAM" id="SSF74853">
    <property type="entry name" value="Lamin A/C globular tail domain"/>
    <property type="match status" value="1"/>
</dbReference>
<dbReference type="AlphaFoldDB" id="A0A538THB0"/>